<evidence type="ECO:0000313" key="2">
    <source>
        <dbReference type="Proteomes" id="UP000561726"/>
    </source>
</evidence>
<gene>
    <name evidence="1" type="ORF">BJ997_002636</name>
</gene>
<proteinExistence type="predicted"/>
<dbReference type="OrthoDB" id="3266345at2"/>
<dbReference type="Proteomes" id="UP000561726">
    <property type="component" value="Unassembled WGS sequence"/>
</dbReference>
<dbReference type="Pfam" id="PF20060">
    <property type="entry name" value="DUF6459"/>
    <property type="match status" value="1"/>
</dbReference>
<organism evidence="1 2">
    <name type="scientific">Cryobacterium roopkundense</name>
    <dbReference type="NCBI Taxonomy" id="1001240"/>
    <lineage>
        <taxon>Bacteria</taxon>
        <taxon>Bacillati</taxon>
        <taxon>Actinomycetota</taxon>
        <taxon>Actinomycetes</taxon>
        <taxon>Micrococcales</taxon>
        <taxon>Microbacteriaceae</taxon>
        <taxon>Cryobacterium</taxon>
    </lineage>
</organism>
<dbReference type="InterPro" id="IPR045596">
    <property type="entry name" value="DUF6459"/>
</dbReference>
<evidence type="ECO:0008006" key="3">
    <source>
        <dbReference type="Google" id="ProtNLM"/>
    </source>
</evidence>
<dbReference type="EMBL" id="JACHBQ010000001">
    <property type="protein sequence ID" value="MBB5642088.1"/>
    <property type="molecule type" value="Genomic_DNA"/>
</dbReference>
<dbReference type="AlphaFoldDB" id="A0A7W8ZXY5"/>
<accession>A0A7W8ZXY5</accession>
<sequence>MSLAAHVHHSEQEAPLWEALGMPDPAPMARNLARCAVEALAGAREPEELARWVTDAVYHRILHRALISARARAMTGRPAGRPVIGMGSVWLCEPRPGIVEASVVVHTSKRVLAVALRIEATGTRWRASVIGVL</sequence>
<name>A0A7W8ZXY5_9MICO</name>
<comment type="caution">
    <text evidence="1">The sequence shown here is derived from an EMBL/GenBank/DDBJ whole genome shotgun (WGS) entry which is preliminary data.</text>
</comment>
<evidence type="ECO:0000313" key="1">
    <source>
        <dbReference type="EMBL" id="MBB5642088.1"/>
    </source>
</evidence>
<protein>
    <recommendedName>
        <fullName evidence="3">3-hydroxyacyl-CoA dehydrogenase</fullName>
    </recommendedName>
</protein>
<reference evidence="1 2" key="1">
    <citation type="submission" date="2020-08" db="EMBL/GenBank/DDBJ databases">
        <title>Sequencing the genomes of 1000 actinobacteria strains.</title>
        <authorList>
            <person name="Klenk H.-P."/>
        </authorList>
    </citation>
    <scope>NUCLEOTIDE SEQUENCE [LARGE SCALE GENOMIC DNA]</scope>
    <source>
        <strain evidence="1 2">DSM 21065</strain>
    </source>
</reference>
<dbReference type="RefSeq" id="WP_052542558.1">
    <property type="nucleotide sequence ID" value="NZ_JACHBQ010000001.1"/>
</dbReference>